<feature type="domain" description="Histidine kinase" evidence="15">
    <location>
        <begin position="815"/>
        <end position="1037"/>
    </location>
</feature>
<keyword evidence="20" id="KW-1185">Reference proteome</keyword>
<evidence type="ECO:0000259" key="17">
    <source>
        <dbReference type="PROSITE" id="PS50112"/>
    </source>
</evidence>
<dbReference type="Pfam" id="PF08448">
    <property type="entry name" value="PAS_4"/>
    <property type="match status" value="1"/>
</dbReference>
<evidence type="ECO:0000256" key="8">
    <source>
        <dbReference type="ARBA" id="ARBA00022741"/>
    </source>
</evidence>
<keyword evidence="10" id="KW-0067">ATP-binding</keyword>
<evidence type="ECO:0000313" key="20">
    <source>
        <dbReference type="Proteomes" id="UP000013909"/>
    </source>
</evidence>
<dbReference type="PROSITE" id="PS50113">
    <property type="entry name" value="PAC"/>
    <property type="match status" value="3"/>
</dbReference>
<dbReference type="Pfam" id="PF13426">
    <property type="entry name" value="PAS_9"/>
    <property type="match status" value="2"/>
</dbReference>
<evidence type="ECO:0000259" key="15">
    <source>
        <dbReference type="PROSITE" id="PS50109"/>
    </source>
</evidence>
<dbReference type="PANTHER" id="PTHR45339:SF1">
    <property type="entry name" value="HYBRID SIGNAL TRANSDUCTION HISTIDINE KINASE J"/>
    <property type="match status" value="1"/>
</dbReference>
<feature type="domain" description="PAC" evidence="18">
    <location>
        <begin position="618"/>
        <end position="671"/>
    </location>
</feature>
<dbReference type="Gene3D" id="3.40.50.2300">
    <property type="match status" value="2"/>
</dbReference>
<dbReference type="OrthoDB" id="9811889at2"/>
<dbReference type="SUPFAM" id="SSF47384">
    <property type="entry name" value="Homodimeric domain of signal transducing histidine kinase"/>
    <property type="match status" value="1"/>
</dbReference>
<dbReference type="PANTHER" id="PTHR45339">
    <property type="entry name" value="HYBRID SIGNAL TRANSDUCTION HISTIDINE KINASE J"/>
    <property type="match status" value="1"/>
</dbReference>
<sequence length="1319" mass="148081">MSQANLSGKEGGSHPINGCEPLVQLAEMLSLSLGARAGIIASSIASSSGIYVSDLGISALDLEEIASVCHSTVLDAKEIFFGDLLGEPLPMGLHTQFVDPEQLKVIGKPILDENEVPIGSISLIVAAEVKINHSQARFIDLIAKQSQIHIQSLEDALHPNKPSLPKLSILKVLAESADLAFLLDTENKVICYHTNPGKKLYVDPSYFLGKSPADIPYLGSVREKLACQLQQARATSGRIREQYFFKAGDHSRWYQISVERIELPGEKPAIYCMVEDIHARKKKEAFIREREREFDFLLKKDLALLCRCTLEGEIMSINPAGEKLLGYTPGSLKGVQFRNMIKTEESLRVAFETCLKDFGSFYGPLELGTSDGQSKHFQLGATVTSRSSEFPVLLIHGIDVTETINRQSEVAKERSLLRTIIDNIPVNIYTKNINGQKTLVNRAELEFMGCEEDAEVLGKTDHELFPDSIAVAALEEDQLVLAKGEKIINKETILVHADGSTRYCLISKIPLLNENGQIEGMVGITNDITPRKETELLLSEKTKRLDYIIKGTHAGTWEWNIQTGKRIYNQRWGEIIGYSEADMANGELPGFGEICHPDDLSKSNKLLEEHFRGESEYYQCEIRLKHRKGHWVWVMDRGKIGSWTESGEPLLMYGTHQDIRDRKILEQEIKSNLEKFRRLFDLSPIGIVLNDYETGRFLEVNHALLIATGYQKTEFLHLNFRQLAPNDFGQFEQKLRGDLSEKGYYGPFEKEFLTREGKTIPVLMKGVRYKDDQDRWVILSVVQDISAHKKQEKQLKEAKEVAENANMAKSAFLANMSHEIRTPLNGVIGFTDLLMKTPLSETQLQYMETVHQSAHSLLDLINDILDFSKIEAGKMDLSIERADLFQLGEQVAEITKYQAHSKGLELVVNIPRSLPRFIFVDDVRLRQVLVNLLTNAVKFTQKGEVELKVSEVQKLGEQRSVYRFAVRDTGIGIAEEKQEKIFEAFSQEDASTTRKFGGTGLGLTISNKLLGLMESKLELKSAVGVGSEFYFDLPIAVEVGEKASSKNLSTIKHILVVDDNATNRALMQEMLQENGILVSLAENGIACLRTLETNETIDLILMDYRMPFLNGLETAEKIRQIKSVDQRGIPIILLSSSSEENLDVKRLSELNIKQKLVKPVKLEQINDAIRKLKNKASHLETGRHSEPEAPSETPSFSVLVAEDNPVNMKLTKAILQRVSPNIEVIERFNGLEAYEYVTTHTPDLILMDVQMPLMNGYETSRAIRNLENGASVPILALTAGTVMGEKERCLEAGMNDYLTKPINQETLIKFIKEHIQKKL</sequence>
<evidence type="ECO:0000256" key="10">
    <source>
        <dbReference type="ARBA" id="ARBA00022840"/>
    </source>
</evidence>
<evidence type="ECO:0000256" key="12">
    <source>
        <dbReference type="ARBA" id="ARBA00023012"/>
    </source>
</evidence>
<dbReference type="Gene3D" id="1.10.287.130">
    <property type="match status" value="1"/>
</dbReference>
<dbReference type="EC" id="2.7.13.3" evidence="3"/>
<comment type="caution">
    <text evidence="19">The sequence shown here is derived from an EMBL/GenBank/DDBJ whole genome shotgun (WGS) entry which is preliminary data.</text>
</comment>
<dbReference type="PROSITE" id="PS50110">
    <property type="entry name" value="RESPONSE_REGULATORY"/>
    <property type="match status" value="2"/>
</dbReference>
<keyword evidence="11" id="KW-1133">Transmembrane helix</keyword>
<dbReference type="CDD" id="cd00130">
    <property type="entry name" value="PAS"/>
    <property type="match status" value="4"/>
</dbReference>
<dbReference type="PATRIC" id="fig|1288963.3.peg.666"/>
<keyword evidence="5 14" id="KW-0597">Phosphoprotein</keyword>
<feature type="domain" description="PAC" evidence="18">
    <location>
        <begin position="488"/>
        <end position="540"/>
    </location>
</feature>
<dbReference type="EMBL" id="AQHR01000022">
    <property type="protein sequence ID" value="EON78772.1"/>
    <property type="molecule type" value="Genomic_DNA"/>
</dbReference>
<dbReference type="Gene3D" id="3.30.450.20">
    <property type="entry name" value="PAS domain"/>
    <property type="match status" value="4"/>
</dbReference>
<evidence type="ECO:0000256" key="13">
    <source>
        <dbReference type="ARBA" id="ARBA00023136"/>
    </source>
</evidence>
<evidence type="ECO:0000256" key="9">
    <source>
        <dbReference type="ARBA" id="ARBA00022777"/>
    </source>
</evidence>
<evidence type="ECO:0000259" key="18">
    <source>
        <dbReference type="PROSITE" id="PS50113"/>
    </source>
</evidence>
<dbReference type="InterPro" id="IPR001610">
    <property type="entry name" value="PAC"/>
</dbReference>
<evidence type="ECO:0000259" key="16">
    <source>
        <dbReference type="PROSITE" id="PS50110"/>
    </source>
</evidence>
<dbReference type="InterPro" id="IPR000700">
    <property type="entry name" value="PAS-assoc_C"/>
</dbReference>
<dbReference type="Pfam" id="PF02518">
    <property type="entry name" value="HATPase_c"/>
    <property type="match status" value="1"/>
</dbReference>
<feature type="modified residue" description="4-aspartylphosphate" evidence="14">
    <location>
        <position position="1103"/>
    </location>
</feature>
<dbReference type="GO" id="GO:0005524">
    <property type="term" value="F:ATP binding"/>
    <property type="evidence" value="ECO:0007669"/>
    <property type="project" value="UniProtKB-KW"/>
</dbReference>
<keyword evidence="6" id="KW-0808">Transferase</keyword>
<dbReference type="InterPro" id="IPR013656">
    <property type="entry name" value="PAS_4"/>
</dbReference>
<feature type="domain" description="PAS" evidence="17">
    <location>
        <begin position="672"/>
        <end position="742"/>
    </location>
</feature>
<dbReference type="InterPro" id="IPR011006">
    <property type="entry name" value="CheY-like_superfamily"/>
</dbReference>
<dbReference type="InterPro" id="IPR000014">
    <property type="entry name" value="PAS"/>
</dbReference>
<evidence type="ECO:0000256" key="5">
    <source>
        <dbReference type="ARBA" id="ARBA00022553"/>
    </source>
</evidence>
<keyword evidence="4" id="KW-1003">Cell membrane</keyword>
<gene>
    <name evidence="19" type="ORF">ADIS_0669</name>
</gene>
<dbReference type="InterPro" id="IPR005467">
    <property type="entry name" value="His_kinase_dom"/>
</dbReference>
<dbReference type="GO" id="GO:0000155">
    <property type="term" value="F:phosphorelay sensor kinase activity"/>
    <property type="evidence" value="ECO:0007669"/>
    <property type="project" value="InterPro"/>
</dbReference>
<evidence type="ECO:0000256" key="11">
    <source>
        <dbReference type="ARBA" id="ARBA00022989"/>
    </source>
</evidence>
<dbReference type="CDD" id="cd17546">
    <property type="entry name" value="REC_hyHK_CKI1_RcsC-like"/>
    <property type="match status" value="2"/>
</dbReference>
<evidence type="ECO:0000256" key="14">
    <source>
        <dbReference type="PROSITE-ProRule" id="PRU00169"/>
    </source>
</evidence>
<dbReference type="SMART" id="SM00388">
    <property type="entry name" value="HisKA"/>
    <property type="match status" value="1"/>
</dbReference>
<comment type="subcellular location">
    <subcellularLocation>
        <location evidence="2">Cell membrane</location>
        <topology evidence="2">Multi-pass membrane protein</topology>
    </subcellularLocation>
</comment>
<dbReference type="SUPFAM" id="SSF55874">
    <property type="entry name" value="ATPase domain of HSP90 chaperone/DNA topoisomerase II/histidine kinase"/>
    <property type="match status" value="1"/>
</dbReference>
<dbReference type="InterPro" id="IPR004358">
    <property type="entry name" value="Sig_transdc_His_kin-like_C"/>
</dbReference>
<feature type="domain" description="PAC" evidence="18">
    <location>
        <begin position="746"/>
        <end position="797"/>
    </location>
</feature>
<feature type="modified residue" description="4-aspartylphosphate" evidence="14">
    <location>
        <position position="1248"/>
    </location>
</feature>
<feature type="domain" description="Response regulatory" evidence="16">
    <location>
        <begin position="1197"/>
        <end position="1315"/>
    </location>
</feature>
<dbReference type="PROSITE" id="PS50112">
    <property type="entry name" value="PAS"/>
    <property type="match status" value="2"/>
</dbReference>
<dbReference type="InterPro" id="IPR036890">
    <property type="entry name" value="HATPase_C_sf"/>
</dbReference>
<dbReference type="Pfam" id="PF00072">
    <property type="entry name" value="Response_reg"/>
    <property type="match status" value="2"/>
</dbReference>
<feature type="domain" description="PAS" evidence="17">
    <location>
        <begin position="568"/>
        <end position="614"/>
    </location>
</feature>
<dbReference type="Proteomes" id="UP000013909">
    <property type="component" value="Unassembled WGS sequence"/>
</dbReference>
<keyword evidence="9" id="KW-0418">Kinase</keyword>
<dbReference type="NCBIfam" id="TIGR00229">
    <property type="entry name" value="sensory_box"/>
    <property type="match status" value="4"/>
</dbReference>
<dbReference type="STRING" id="1232681.ADIS_0669"/>
<dbReference type="InterPro" id="IPR003661">
    <property type="entry name" value="HisK_dim/P_dom"/>
</dbReference>
<dbReference type="Pfam" id="PF00512">
    <property type="entry name" value="HisKA"/>
    <property type="match status" value="1"/>
</dbReference>
<dbReference type="FunFam" id="1.10.287.130:FF:000003">
    <property type="entry name" value="Histidine kinase"/>
    <property type="match status" value="1"/>
</dbReference>
<dbReference type="SUPFAM" id="SSF55785">
    <property type="entry name" value="PYP-like sensor domain (PAS domain)"/>
    <property type="match status" value="5"/>
</dbReference>
<organism evidence="19 20">
    <name type="scientific">Lunatimonas lonarensis</name>
    <dbReference type="NCBI Taxonomy" id="1232681"/>
    <lineage>
        <taxon>Bacteria</taxon>
        <taxon>Pseudomonadati</taxon>
        <taxon>Bacteroidota</taxon>
        <taxon>Cytophagia</taxon>
        <taxon>Cytophagales</taxon>
        <taxon>Cyclobacteriaceae</taxon>
    </lineage>
</organism>
<dbReference type="Pfam" id="PF08447">
    <property type="entry name" value="PAS_3"/>
    <property type="match status" value="1"/>
</dbReference>
<comment type="catalytic activity">
    <reaction evidence="1">
        <text>ATP + protein L-histidine = ADP + protein N-phospho-L-histidine.</text>
        <dbReference type="EC" id="2.7.13.3"/>
    </reaction>
</comment>
<evidence type="ECO:0000256" key="7">
    <source>
        <dbReference type="ARBA" id="ARBA00022692"/>
    </source>
</evidence>
<dbReference type="SMART" id="SM00448">
    <property type="entry name" value="REC"/>
    <property type="match status" value="2"/>
</dbReference>
<dbReference type="CDD" id="cd00082">
    <property type="entry name" value="HisKA"/>
    <property type="match status" value="1"/>
</dbReference>
<evidence type="ECO:0000256" key="6">
    <source>
        <dbReference type="ARBA" id="ARBA00022679"/>
    </source>
</evidence>
<dbReference type="SUPFAM" id="SSF52172">
    <property type="entry name" value="CheY-like"/>
    <property type="match status" value="2"/>
</dbReference>
<dbReference type="InterPro" id="IPR003594">
    <property type="entry name" value="HATPase_dom"/>
</dbReference>
<dbReference type="PROSITE" id="PS50109">
    <property type="entry name" value="HIS_KIN"/>
    <property type="match status" value="1"/>
</dbReference>
<dbReference type="RefSeq" id="WP_010852817.1">
    <property type="nucleotide sequence ID" value="NZ_AQHR01000022.1"/>
</dbReference>
<dbReference type="CDD" id="cd16922">
    <property type="entry name" value="HATPase_EvgS-ArcB-TorS-like"/>
    <property type="match status" value="1"/>
</dbReference>
<dbReference type="PRINTS" id="PR00344">
    <property type="entry name" value="BCTRLSENSOR"/>
</dbReference>
<protein>
    <recommendedName>
        <fullName evidence="3">histidine kinase</fullName>
        <ecNumber evidence="3">2.7.13.3</ecNumber>
    </recommendedName>
</protein>
<keyword evidence="8" id="KW-0547">Nucleotide-binding</keyword>
<dbReference type="InterPro" id="IPR001789">
    <property type="entry name" value="Sig_transdc_resp-reg_receiver"/>
</dbReference>
<reference evidence="19 20" key="1">
    <citation type="submission" date="2013-02" db="EMBL/GenBank/DDBJ databases">
        <title>A novel strain isolated from Lonar lake, Maharashtra, India.</title>
        <authorList>
            <person name="Singh A."/>
        </authorList>
    </citation>
    <scope>NUCLEOTIDE SEQUENCE [LARGE SCALE GENOMIC DNA]</scope>
    <source>
        <strain evidence="19 20">AK24</strain>
    </source>
</reference>
<evidence type="ECO:0000256" key="1">
    <source>
        <dbReference type="ARBA" id="ARBA00000085"/>
    </source>
</evidence>
<dbReference type="SMART" id="SM00091">
    <property type="entry name" value="PAS"/>
    <property type="match status" value="4"/>
</dbReference>
<dbReference type="FunFam" id="3.30.565.10:FF:000010">
    <property type="entry name" value="Sensor histidine kinase RcsC"/>
    <property type="match status" value="1"/>
</dbReference>
<evidence type="ECO:0000256" key="3">
    <source>
        <dbReference type="ARBA" id="ARBA00012438"/>
    </source>
</evidence>
<dbReference type="InterPro" id="IPR013655">
    <property type="entry name" value="PAS_fold_3"/>
</dbReference>
<proteinExistence type="predicted"/>
<evidence type="ECO:0000313" key="19">
    <source>
        <dbReference type="EMBL" id="EON78772.1"/>
    </source>
</evidence>
<accession>R7ZXH6</accession>
<dbReference type="SMART" id="SM00086">
    <property type="entry name" value="PAC"/>
    <property type="match status" value="3"/>
</dbReference>
<evidence type="ECO:0000256" key="4">
    <source>
        <dbReference type="ARBA" id="ARBA00022475"/>
    </source>
</evidence>
<dbReference type="InterPro" id="IPR036097">
    <property type="entry name" value="HisK_dim/P_sf"/>
</dbReference>
<keyword evidence="13" id="KW-0472">Membrane</keyword>
<name>R7ZXH6_9BACT</name>
<feature type="domain" description="Response regulatory" evidence="16">
    <location>
        <begin position="1053"/>
        <end position="1173"/>
    </location>
</feature>
<dbReference type="SMART" id="SM00387">
    <property type="entry name" value="HATPase_c"/>
    <property type="match status" value="1"/>
</dbReference>
<keyword evidence="7" id="KW-0812">Transmembrane</keyword>
<dbReference type="GO" id="GO:0005886">
    <property type="term" value="C:plasma membrane"/>
    <property type="evidence" value="ECO:0007669"/>
    <property type="project" value="UniProtKB-SubCell"/>
</dbReference>
<dbReference type="InterPro" id="IPR035965">
    <property type="entry name" value="PAS-like_dom_sf"/>
</dbReference>
<evidence type="ECO:0000256" key="2">
    <source>
        <dbReference type="ARBA" id="ARBA00004651"/>
    </source>
</evidence>
<dbReference type="Gene3D" id="3.30.565.10">
    <property type="entry name" value="Histidine kinase-like ATPase, C-terminal domain"/>
    <property type="match status" value="1"/>
</dbReference>
<keyword evidence="12" id="KW-0902">Two-component regulatory system</keyword>